<comment type="caution">
    <text evidence="10">The sequence shown here is derived from an EMBL/GenBank/DDBJ whole genome shotgun (WGS) entry which is preliminary data.</text>
</comment>
<dbReference type="RefSeq" id="WP_069155771.1">
    <property type="nucleotide sequence ID" value="NZ_DBFYTC010000137.1"/>
</dbReference>
<feature type="transmembrane region" description="Helical" evidence="9">
    <location>
        <begin position="100"/>
        <end position="118"/>
    </location>
</feature>
<dbReference type="NCBIfam" id="TIGR03409">
    <property type="entry name" value="urea_trans_UrtB"/>
    <property type="match status" value="1"/>
</dbReference>
<comment type="subcellular location">
    <subcellularLocation>
        <location evidence="1">Cell membrane</location>
        <topology evidence="1">Multi-pass membrane protein</topology>
    </subcellularLocation>
</comment>
<feature type="transmembrane region" description="Helical" evidence="9">
    <location>
        <begin position="12"/>
        <end position="35"/>
    </location>
</feature>
<keyword evidence="6 9" id="KW-1133">Transmembrane helix</keyword>
<dbReference type="GeneID" id="93299243"/>
<organism evidence="10 11">
    <name type="scientific">Eisenbergiella tayi</name>
    <dbReference type="NCBI Taxonomy" id="1432052"/>
    <lineage>
        <taxon>Bacteria</taxon>
        <taxon>Bacillati</taxon>
        <taxon>Bacillota</taxon>
        <taxon>Clostridia</taxon>
        <taxon>Lachnospirales</taxon>
        <taxon>Lachnospiraceae</taxon>
        <taxon>Eisenbergiella</taxon>
    </lineage>
</organism>
<proteinExistence type="inferred from homology"/>
<keyword evidence="3" id="KW-1003">Cell membrane</keyword>
<evidence type="ECO:0000313" key="11">
    <source>
        <dbReference type="Proteomes" id="UP000095003"/>
    </source>
</evidence>
<evidence type="ECO:0000256" key="2">
    <source>
        <dbReference type="ARBA" id="ARBA00022448"/>
    </source>
</evidence>
<evidence type="ECO:0000256" key="4">
    <source>
        <dbReference type="ARBA" id="ARBA00022692"/>
    </source>
</evidence>
<dbReference type="Pfam" id="PF02653">
    <property type="entry name" value="BPD_transp_2"/>
    <property type="match status" value="1"/>
</dbReference>
<dbReference type="GO" id="GO:0006865">
    <property type="term" value="P:amino acid transport"/>
    <property type="evidence" value="ECO:0007669"/>
    <property type="project" value="UniProtKB-KW"/>
</dbReference>
<feature type="transmembrane region" description="Helical" evidence="9">
    <location>
        <begin position="152"/>
        <end position="170"/>
    </location>
</feature>
<dbReference type="EMBL" id="MCGI01000001">
    <property type="protein sequence ID" value="ODM13013.1"/>
    <property type="molecule type" value="Genomic_DNA"/>
</dbReference>
<dbReference type="InterPro" id="IPR001851">
    <property type="entry name" value="ABC_transp_permease"/>
</dbReference>
<feature type="transmembrane region" description="Helical" evidence="9">
    <location>
        <begin position="266"/>
        <end position="287"/>
    </location>
</feature>
<feature type="transmembrane region" description="Helical" evidence="9">
    <location>
        <begin position="66"/>
        <end position="88"/>
    </location>
</feature>
<dbReference type="InterPro" id="IPR017779">
    <property type="entry name" value="ABC_UrtB_bac"/>
</dbReference>
<reference evidence="10 11" key="1">
    <citation type="submission" date="2016-07" db="EMBL/GenBank/DDBJ databases">
        <title>Characterization of isolates of Eisenbergiella tayi derived from blood cultures, using whole genome sequencing.</title>
        <authorList>
            <person name="Burdz T."/>
            <person name="Wiebe D."/>
            <person name="Huynh C."/>
            <person name="Bernard K."/>
        </authorList>
    </citation>
    <scope>NUCLEOTIDE SEQUENCE [LARGE SCALE GENOMIC DNA]</scope>
    <source>
        <strain evidence="10 11">NML 120489</strain>
    </source>
</reference>
<evidence type="ECO:0000256" key="9">
    <source>
        <dbReference type="SAM" id="Phobius"/>
    </source>
</evidence>
<evidence type="ECO:0000313" key="10">
    <source>
        <dbReference type="EMBL" id="ODM13013.1"/>
    </source>
</evidence>
<accession>A0A1E3AWC0</accession>
<dbReference type="InterPro" id="IPR052157">
    <property type="entry name" value="BCAA_transport_permease"/>
</dbReference>
<feature type="transmembrane region" description="Helical" evidence="9">
    <location>
        <begin position="236"/>
        <end position="259"/>
    </location>
</feature>
<sequence>MEVFLMQLFNGISVSSILLLAALGLAITFGLMGVINMAHGEFIMTGAYTAYVMQNLFQAALPAGMLDWYCPAAIILSFLTAAVLGYVLERLVICRLYGRTVDSLLVTWGISLILQQAARSIFGSPNVGVKAPSFLEKSLRITGMLSLPYKRLFILVIAVVCLVGVYLLMYKTRQGRNIRAVMQNRDMAASLGVNTRRIDSMTFAIGSGLAGLAGCALTWIGAIGPTLGTNYIVDTFMTVVVGGAGSIVGSVFGAGFIGVGGTAFEFLTNASIGKVLIFLCVIILLQFRPKGIFAISSRALEE</sequence>
<dbReference type="PANTHER" id="PTHR11795:SF447">
    <property type="entry name" value="ABC TRANSPORTER PERMEASE PROTEIN"/>
    <property type="match status" value="1"/>
</dbReference>
<evidence type="ECO:0000256" key="7">
    <source>
        <dbReference type="ARBA" id="ARBA00023136"/>
    </source>
</evidence>
<keyword evidence="5" id="KW-0029">Amino-acid transport</keyword>
<feature type="transmembrane region" description="Helical" evidence="9">
    <location>
        <begin position="203"/>
        <end position="224"/>
    </location>
</feature>
<comment type="similarity">
    <text evidence="8">Belongs to the binding-protein-dependent transport system permease family. LivHM subfamily.</text>
</comment>
<keyword evidence="4 9" id="KW-0812">Transmembrane</keyword>
<dbReference type="PATRIC" id="fig|1432052.3.peg.806"/>
<dbReference type="Proteomes" id="UP000095003">
    <property type="component" value="Unassembled WGS sequence"/>
</dbReference>
<dbReference type="GO" id="GO:0005886">
    <property type="term" value="C:plasma membrane"/>
    <property type="evidence" value="ECO:0007669"/>
    <property type="project" value="UniProtKB-SubCell"/>
</dbReference>
<gene>
    <name evidence="10" type="primary">livH_2</name>
    <name evidence="10" type="ORF">BEH84_00728</name>
</gene>
<evidence type="ECO:0000256" key="8">
    <source>
        <dbReference type="ARBA" id="ARBA00037998"/>
    </source>
</evidence>
<dbReference type="PANTHER" id="PTHR11795">
    <property type="entry name" value="BRANCHED-CHAIN AMINO ACID TRANSPORT SYSTEM PERMEASE PROTEIN LIVH"/>
    <property type="match status" value="1"/>
</dbReference>
<evidence type="ECO:0000256" key="3">
    <source>
        <dbReference type="ARBA" id="ARBA00022475"/>
    </source>
</evidence>
<evidence type="ECO:0000256" key="6">
    <source>
        <dbReference type="ARBA" id="ARBA00022989"/>
    </source>
</evidence>
<dbReference type="GO" id="GO:0022857">
    <property type="term" value="F:transmembrane transporter activity"/>
    <property type="evidence" value="ECO:0007669"/>
    <property type="project" value="InterPro"/>
</dbReference>
<keyword evidence="2" id="KW-0813">Transport</keyword>
<keyword evidence="7 9" id="KW-0472">Membrane</keyword>
<protein>
    <submittedName>
        <fullName evidence="10">High-affinity branched-chain amino acid transport system permease protein LivH</fullName>
    </submittedName>
</protein>
<evidence type="ECO:0000256" key="1">
    <source>
        <dbReference type="ARBA" id="ARBA00004651"/>
    </source>
</evidence>
<name>A0A1E3AWC0_9FIRM</name>
<evidence type="ECO:0000256" key="5">
    <source>
        <dbReference type="ARBA" id="ARBA00022970"/>
    </source>
</evidence>
<dbReference type="CDD" id="cd06582">
    <property type="entry name" value="TM_PBP1_LivH_like"/>
    <property type="match status" value="1"/>
</dbReference>
<dbReference type="AlphaFoldDB" id="A0A1E3AWC0"/>